<dbReference type="OrthoDB" id="2355635at2"/>
<keyword evidence="3 6" id="KW-0812">Transmembrane</keyword>
<dbReference type="RefSeq" id="WP_066328606.1">
    <property type="nucleotide sequence ID" value="NZ_LWSG01000005.1"/>
</dbReference>
<dbReference type="Pfam" id="PF03899">
    <property type="entry name" value="ATP-synt_I"/>
    <property type="match status" value="1"/>
</dbReference>
<evidence type="ECO:0000256" key="3">
    <source>
        <dbReference type="ARBA" id="ARBA00022692"/>
    </source>
</evidence>
<sequence length="122" mass="14163">MFDMHLMFRRYRKYIFYLLALYVIGWGFTEYQSVFLGLILGTCITLYNLWIMVSKHNQFDRAIEEGRKAGSLGTTSRMAAAGVAVFFAIKFPDYFDLVSIIIGLMTMYIVIMIDYAIQHSRA</sequence>
<reference evidence="8" key="1">
    <citation type="submission" date="2016-04" db="EMBL/GenBank/DDBJ databases">
        <authorList>
            <person name="Lyu Z."/>
            <person name="Lyu W."/>
        </authorList>
    </citation>
    <scope>NUCLEOTIDE SEQUENCE [LARGE SCALE GENOMIC DNA]</scope>
    <source>
        <strain evidence="8">C44</strain>
    </source>
</reference>
<dbReference type="STRING" id="152268.A6K24_17210"/>
<gene>
    <name evidence="7" type="ORF">A6K24_17210</name>
</gene>
<dbReference type="InterPro" id="IPR005598">
    <property type="entry name" value="ATP_synth_I"/>
</dbReference>
<dbReference type="PANTHER" id="PTHR40035:SF1">
    <property type="entry name" value="ATP SYNTHASE PROTEIN I"/>
    <property type="match status" value="1"/>
</dbReference>
<dbReference type="Proteomes" id="UP000078534">
    <property type="component" value="Unassembled WGS sequence"/>
</dbReference>
<feature type="transmembrane region" description="Helical" evidence="6">
    <location>
        <begin position="97"/>
        <end position="117"/>
    </location>
</feature>
<accession>A0A179T2E8</accession>
<comment type="subcellular location">
    <subcellularLocation>
        <location evidence="1">Cell membrane</location>
        <topology evidence="1">Multi-pass membrane protein</topology>
    </subcellularLocation>
</comment>
<feature type="transmembrane region" description="Helical" evidence="6">
    <location>
        <begin position="12"/>
        <end position="28"/>
    </location>
</feature>
<proteinExistence type="predicted"/>
<dbReference type="PANTHER" id="PTHR40035">
    <property type="entry name" value="ATP SYNTHASE PROTEIN I"/>
    <property type="match status" value="1"/>
</dbReference>
<evidence type="ECO:0000313" key="8">
    <source>
        <dbReference type="Proteomes" id="UP000078534"/>
    </source>
</evidence>
<evidence type="ECO:0000256" key="2">
    <source>
        <dbReference type="ARBA" id="ARBA00022475"/>
    </source>
</evidence>
<dbReference type="InterPro" id="IPR039072">
    <property type="entry name" value="ATP_synth_I_Bacilli"/>
</dbReference>
<feature type="transmembrane region" description="Helical" evidence="6">
    <location>
        <begin position="34"/>
        <end position="53"/>
    </location>
</feature>
<protein>
    <submittedName>
        <fullName evidence="7">ATP synthase subunit</fullName>
    </submittedName>
</protein>
<keyword evidence="2" id="KW-1003">Cell membrane</keyword>
<evidence type="ECO:0000256" key="4">
    <source>
        <dbReference type="ARBA" id="ARBA00022989"/>
    </source>
</evidence>
<name>A0A179T2E8_9BACI</name>
<evidence type="ECO:0000256" key="6">
    <source>
        <dbReference type="SAM" id="Phobius"/>
    </source>
</evidence>
<dbReference type="AlphaFoldDB" id="A0A179T2E8"/>
<keyword evidence="4 6" id="KW-1133">Transmembrane helix</keyword>
<dbReference type="EMBL" id="LWSG01000005">
    <property type="protein sequence ID" value="OAS88115.1"/>
    <property type="molecule type" value="Genomic_DNA"/>
</dbReference>
<dbReference type="GO" id="GO:0005886">
    <property type="term" value="C:plasma membrane"/>
    <property type="evidence" value="ECO:0007669"/>
    <property type="project" value="UniProtKB-SubCell"/>
</dbReference>
<keyword evidence="8" id="KW-1185">Reference proteome</keyword>
<evidence type="ECO:0000313" key="7">
    <source>
        <dbReference type="EMBL" id="OAS88115.1"/>
    </source>
</evidence>
<organism evidence="7 8">
    <name type="scientific">Metabacillus litoralis</name>
    <dbReference type="NCBI Taxonomy" id="152268"/>
    <lineage>
        <taxon>Bacteria</taxon>
        <taxon>Bacillati</taxon>
        <taxon>Bacillota</taxon>
        <taxon>Bacilli</taxon>
        <taxon>Bacillales</taxon>
        <taxon>Bacillaceae</taxon>
        <taxon>Metabacillus</taxon>
    </lineage>
</organism>
<comment type="caution">
    <text evidence="7">The sequence shown here is derived from an EMBL/GenBank/DDBJ whole genome shotgun (WGS) entry which is preliminary data.</text>
</comment>
<evidence type="ECO:0000256" key="1">
    <source>
        <dbReference type="ARBA" id="ARBA00004651"/>
    </source>
</evidence>
<evidence type="ECO:0000256" key="5">
    <source>
        <dbReference type="ARBA" id="ARBA00023136"/>
    </source>
</evidence>
<keyword evidence="5 6" id="KW-0472">Membrane</keyword>